<comment type="caution">
    <text evidence="6">The sequence shown here is derived from an EMBL/GenBank/DDBJ whole genome shotgun (WGS) entry which is preliminary data.</text>
</comment>
<organism evidence="6">
    <name type="scientific">Caldithrix abyssi</name>
    <dbReference type="NCBI Taxonomy" id="187145"/>
    <lineage>
        <taxon>Bacteria</taxon>
        <taxon>Pseudomonadati</taxon>
        <taxon>Calditrichota</taxon>
        <taxon>Calditrichia</taxon>
        <taxon>Calditrichales</taxon>
        <taxon>Calditrichaceae</taxon>
        <taxon>Caldithrix</taxon>
    </lineage>
</organism>
<sequence>MKKMAFFRLTGLLIGIFIFAILQSCMQGRPSEKPPIHINPNMDKQEKYKAQEASAYFANGSVNRMPVEGTVAVNELHEDTRYYYGKDESGKFVAKSPLGYGMSALTRGQERYNIYCSPCHGKAGDGKGIVVQRGFMPPPTFHQDRLRQMPDGQIFDIISNGFRNMPSYKHQIPVEDRWKIVAYVRALQKSQNASKEDIPQEKRNQIN</sequence>
<dbReference type="InterPro" id="IPR009056">
    <property type="entry name" value="Cyt_c-like_dom"/>
</dbReference>
<protein>
    <submittedName>
        <fullName evidence="6">Cytochrome c</fullName>
    </submittedName>
</protein>
<keyword evidence="1 4" id="KW-0349">Heme</keyword>
<dbReference type="GO" id="GO:0009055">
    <property type="term" value="F:electron transfer activity"/>
    <property type="evidence" value="ECO:0007669"/>
    <property type="project" value="InterPro"/>
</dbReference>
<dbReference type="Proteomes" id="UP000885779">
    <property type="component" value="Unassembled WGS sequence"/>
</dbReference>
<dbReference type="EMBL" id="DRQG01000004">
    <property type="protein sequence ID" value="HGY54150.1"/>
    <property type="molecule type" value="Genomic_DNA"/>
</dbReference>
<evidence type="ECO:0000256" key="3">
    <source>
        <dbReference type="ARBA" id="ARBA00023004"/>
    </source>
</evidence>
<dbReference type="PANTHER" id="PTHR40394">
    <property type="entry name" value="LIPOPROTEIN-RELATED"/>
    <property type="match status" value="1"/>
</dbReference>
<dbReference type="InterPro" id="IPR036909">
    <property type="entry name" value="Cyt_c-like_dom_sf"/>
</dbReference>
<reference evidence="6" key="1">
    <citation type="journal article" date="2020" name="mSystems">
        <title>Genome- and Community-Level Interaction Insights into Carbon Utilization and Element Cycling Functions of Hydrothermarchaeota in Hydrothermal Sediment.</title>
        <authorList>
            <person name="Zhou Z."/>
            <person name="Liu Y."/>
            <person name="Xu W."/>
            <person name="Pan J."/>
            <person name="Luo Z.H."/>
            <person name="Li M."/>
        </authorList>
    </citation>
    <scope>NUCLEOTIDE SEQUENCE [LARGE SCALE GENOMIC DNA]</scope>
    <source>
        <strain evidence="6">HyVt-577</strain>
    </source>
</reference>
<evidence type="ECO:0000256" key="4">
    <source>
        <dbReference type="PROSITE-ProRule" id="PRU00433"/>
    </source>
</evidence>
<evidence type="ECO:0000256" key="1">
    <source>
        <dbReference type="ARBA" id="ARBA00022617"/>
    </source>
</evidence>
<feature type="domain" description="Cytochrome c" evidence="5">
    <location>
        <begin position="103"/>
        <end position="188"/>
    </location>
</feature>
<dbReference type="PROSITE" id="PS51007">
    <property type="entry name" value="CYTC"/>
    <property type="match status" value="1"/>
</dbReference>
<accession>A0A7V4TXK0</accession>
<dbReference type="GO" id="GO:0020037">
    <property type="term" value="F:heme binding"/>
    <property type="evidence" value="ECO:0007669"/>
    <property type="project" value="InterPro"/>
</dbReference>
<dbReference type="AlphaFoldDB" id="A0A7V4TXK0"/>
<evidence type="ECO:0000256" key="2">
    <source>
        <dbReference type="ARBA" id="ARBA00022723"/>
    </source>
</evidence>
<name>A0A7V4TXK0_CALAY</name>
<dbReference type="PANTHER" id="PTHR40394:SF2">
    <property type="entry name" value="QUINOL:CYTOCHROME C OXIDOREDUCTASE MEMBRANE PROTEIN"/>
    <property type="match status" value="1"/>
</dbReference>
<dbReference type="GO" id="GO:0046872">
    <property type="term" value="F:metal ion binding"/>
    <property type="evidence" value="ECO:0007669"/>
    <property type="project" value="UniProtKB-KW"/>
</dbReference>
<dbReference type="SUPFAM" id="SSF46626">
    <property type="entry name" value="Cytochrome c"/>
    <property type="match status" value="1"/>
</dbReference>
<gene>
    <name evidence="6" type="ORF">ENK44_00480</name>
</gene>
<dbReference type="Gene3D" id="1.10.760.10">
    <property type="entry name" value="Cytochrome c-like domain"/>
    <property type="match status" value="1"/>
</dbReference>
<keyword evidence="3 4" id="KW-0408">Iron</keyword>
<keyword evidence="2 4" id="KW-0479">Metal-binding</keyword>
<dbReference type="Pfam" id="PF13442">
    <property type="entry name" value="Cytochrome_CBB3"/>
    <property type="match status" value="1"/>
</dbReference>
<evidence type="ECO:0000259" key="5">
    <source>
        <dbReference type="PROSITE" id="PS51007"/>
    </source>
</evidence>
<proteinExistence type="predicted"/>
<evidence type="ECO:0000313" key="6">
    <source>
        <dbReference type="EMBL" id="HGY54150.1"/>
    </source>
</evidence>
<dbReference type="PROSITE" id="PS51257">
    <property type="entry name" value="PROKAR_LIPOPROTEIN"/>
    <property type="match status" value="1"/>
</dbReference>